<proteinExistence type="predicted"/>
<comment type="caution">
    <text evidence="9">The sequence shown here is derived from an EMBL/GenBank/DDBJ whole genome shotgun (WGS) entry which is preliminary data.</text>
</comment>
<dbReference type="PANTHER" id="PTHR32196:SF21">
    <property type="entry name" value="ABC TRANSPORTER PERMEASE PROTEIN YPHD-RELATED"/>
    <property type="match status" value="1"/>
</dbReference>
<evidence type="ECO:0000256" key="5">
    <source>
        <dbReference type="ARBA" id="ARBA00022692"/>
    </source>
</evidence>
<organism evidence="9 10">
    <name type="scientific">Solirubrobacter deserti</name>
    <dbReference type="NCBI Taxonomy" id="2282478"/>
    <lineage>
        <taxon>Bacteria</taxon>
        <taxon>Bacillati</taxon>
        <taxon>Actinomycetota</taxon>
        <taxon>Thermoleophilia</taxon>
        <taxon>Solirubrobacterales</taxon>
        <taxon>Solirubrobacteraceae</taxon>
        <taxon>Solirubrobacter</taxon>
    </lineage>
</organism>
<feature type="transmembrane region" description="Helical" evidence="8">
    <location>
        <begin position="274"/>
        <end position="304"/>
    </location>
</feature>
<evidence type="ECO:0000256" key="8">
    <source>
        <dbReference type="SAM" id="Phobius"/>
    </source>
</evidence>
<evidence type="ECO:0000313" key="10">
    <source>
        <dbReference type="Proteomes" id="UP001147700"/>
    </source>
</evidence>
<dbReference type="EMBL" id="JAPCID010000017">
    <property type="protein sequence ID" value="MDA0138631.1"/>
    <property type="molecule type" value="Genomic_DNA"/>
</dbReference>
<feature type="transmembrane region" description="Helical" evidence="8">
    <location>
        <begin position="183"/>
        <end position="204"/>
    </location>
</feature>
<reference evidence="9" key="1">
    <citation type="submission" date="2022-10" db="EMBL/GenBank/DDBJ databases">
        <title>The WGS of Solirubrobacter sp. CPCC 204708.</title>
        <authorList>
            <person name="Jiang Z."/>
        </authorList>
    </citation>
    <scope>NUCLEOTIDE SEQUENCE</scope>
    <source>
        <strain evidence="9">CPCC 204708</strain>
    </source>
</reference>
<keyword evidence="7 8" id="KW-0472">Membrane</keyword>
<evidence type="ECO:0000256" key="7">
    <source>
        <dbReference type="ARBA" id="ARBA00023136"/>
    </source>
</evidence>
<evidence type="ECO:0000256" key="2">
    <source>
        <dbReference type="ARBA" id="ARBA00022448"/>
    </source>
</evidence>
<keyword evidence="5 8" id="KW-0812">Transmembrane</keyword>
<accession>A0ABT4RJB8</accession>
<evidence type="ECO:0000256" key="4">
    <source>
        <dbReference type="ARBA" id="ARBA00022519"/>
    </source>
</evidence>
<evidence type="ECO:0000313" key="9">
    <source>
        <dbReference type="EMBL" id="MDA0138631.1"/>
    </source>
</evidence>
<evidence type="ECO:0000256" key="6">
    <source>
        <dbReference type="ARBA" id="ARBA00022989"/>
    </source>
</evidence>
<name>A0ABT4RJB8_9ACTN</name>
<gene>
    <name evidence="9" type="ORF">OJ962_14100</name>
</gene>
<protein>
    <submittedName>
        <fullName evidence="9">ABC transporter permease</fullName>
    </submittedName>
</protein>
<feature type="transmembrane region" description="Helical" evidence="8">
    <location>
        <begin position="234"/>
        <end position="254"/>
    </location>
</feature>
<dbReference type="Pfam" id="PF02653">
    <property type="entry name" value="BPD_transp_2"/>
    <property type="match status" value="1"/>
</dbReference>
<evidence type="ECO:0000256" key="1">
    <source>
        <dbReference type="ARBA" id="ARBA00004651"/>
    </source>
</evidence>
<comment type="subcellular location">
    <subcellularLocation>
        <location evidence="1">Cell membrane</location>
        <topology evidence="1">Multi-pass membrane protein</topology>
    </subcellularLocation>
</comment>
<sequence>MSVVDSPGQSPGARAAARRERVAGWRVGVLASPAAPVYGALIGIVILSWIIVTIDGGNFLTTGNIVNMLQRSVALGIVSLGQTIVILLGSLDLSVAALISLSSLVTAQQMQDGSVVSAIVIVLLMGAGIGLANGLIITKLRVNAFIATLGMALLLGGLIQNGWTGPQGGVTDSFSENLGYTRFGVIPMSFILFAVVAVIIWFVLRHTRFGYRVYAVGGSEDVSKLSGLRTHRTIIVAHVLCSLTAVITGIFLAARLKAGTPTVGSDGGYDLESIAAVVLGGTALTGGRGGVIGTIGGVFILAVLDNVFNQLEFNSFLRDVVRGVIIIAAVAVYARRTEKKA</sequence>
<evidence type="ECO:0000256" key="3">
    <source>
        <dbReference type="ARBA" id="ARBA00022475"/>
    </source>
</evidence>
<keyword evidence="4" id="KW-0997">Cell inner membrane</keyword>
<dbReference type="RefSeq" id="WP_202955312.1">
    <property type="nucleotide sequence ID" value="NZ_JAPCID010000017.1"/>
</dbReference>
<feature type="transmembrane region" description="Helical" evidence="8">
    <location>
        <begin position="37"/>
        <end position="61"/>
    </location>
</feature>
<dbReference type="Proteomes" id="UP001147700">
    <property type="component" value="Unassembled WGS sequence"/>
</dbReference>
<feature type="transmembrane region" description="Helical" evidence="8">
    <location>
        <begin position="144"/>
        <end position="163"/>
    </location>
</feature>
<keyword evidence="6 8" id="KW-1133">Transmembrane helix</keyword>
<dbReference type="PANTHER" id="PTHR32196">
    <property type="entry name" value="ABC TRANSPORTER PERMEASE PROTEIN YPHD-RELATED-RELATED"/>
    <property type="match status" value="1"/>
</dbReference>
<keyword evidence="3" id="KW-1003">Cell membrane</keyword>
<feature type="transmembrane region" description="Helical" evidence="8">
    <location>
        <begin position="73"/>
        <end position="101"/>
    </location>
</feature>
<keyword evidence="2" id="KW-0813">Transport</keyword>
<dbReference type="CDD" id="cd06579">
    <property type="entry name" value="TM_PBP1_transp_AraH_like"/>
    <property type="match status" value="1"/>
</dbReference>
<dbReference type="InterPro" id="IPR001851">
    <property type="entry name" value="ABC_transp_permease"/>
</dbReference>
<feature type="transmembrane region" description="Helical" evidence="8">
    <location>
        <begin position="113"/>
        <end position="137"/>
    </location>
</feature>
<keyword evidence="10" id="KW-1185">Reference proteome</keyword>